<sequence length="97" mass="9763">MRTDITRFLLAAAVLLLLGALAHAGGGGDTTFNTVVTQLTNWATGGLGRVISLAAVIVGGIASVVRSNPMPILSGIAFAMILNFTPGIVTGLLTGTL</sequence>
<keyword evidence="1" id="KW-1133">Transmembrane helix</keyword>
<dbReference type="Pfam" id="PF04956">
    <property type="entry name" value="TrbC"/>
    <property type="match status" value="1"/>
</dbReference>
<dbReference type="NCBIfam" id="NF041281">
    <property type="entry name" value="TraA_gammapb"/>
    <property type="match status" value="1"/>
</dbReference>
<dbReference type="Proteomes" id="UP000604381">
    <property type="component" value="Unassembled WGS sequence"/>
</dbReference>
<dbReference type="AlphaFoldDB" id="A0A930XXV2"/>
<feature type="chain" id="PRO_5037349033" evidence="2">
    <location>
        <begin position="25"/>
        <end position="97"/>
    </location>
</feature>
<gene>
    <name evidence="3" type="ORF">ISN26_02980</name>
</gene>
<dbReference type="InterPro" id="IPR059173">
    <property type="entry name" value="TraA_dom"/>
</dbReference>
<organism evidence="3 4">
    <name type="scientific">Candidatus Amphirhobacter heronislandensis</name>
    <dbReference type="NCBI Taxonomy" id="1732024"/>
    <lineage>
        <taxon>Bacteria</taxon>
        <taxon>Pseudomonadati</taxon>
        <taxon>Pseudomonadota</taxon>
        <taxon>Gammaproteobacteria</taxon>
        <taxon>Candidatus Tethybacterales</taxon>
        <taxon>Candidatus Tethybacteraceae</taxon>
        <taxon>Candidatus Amphirhobacter</taxon>
    </lineage>
</organism>
<feature type="transmembrane region" description="Helical" evidence="1">
    <location>
        <begin position="72"/>
        <end position="93"/>
    </location>
</feature>
<evidence type="ECO:0000313" key="4">
    <source>
        <dbReference type="Proteomes" id="UP000604381"/>
    </source>
</evidence>
<keyword evidence="1" id="KW-0472">Membrane</keyword>
<evidence type="ECO:0000256" key="1">
    <source>
        <dbReference type="SAM" id="Phobius"/>
    </source>
</evidence>
<keyword evidence="2" id="KW-0732">Signal</keyword>
<evidence type="ECO:0000313" key="3">
    <source>
        <dbReference type="EMBL" id="MBF2735039.1"/>
    </source>
</evidence>
<feature type="transmembrane region" description="Helical" evidence="1">
    <location>
        <begin position="46"/>
        <end position="65"/>
    </location>
</feature>
<dbReference type="InterPro" id="IPR007039">
    <property type="entry name" value="TrbC/VirB2"/>
</dbReference>
<dbReference type="EMBL" id="JADHEI010000031">
    <property type="protein sequence ID" value="MBF2735039.1"/>
    <property type="molecule type" value="Genomic_DNA"/>
</dbReference>
<reference evidence="3" key="1">
    <citation type="submission" date="2020-10" db="EMBL/GenBank/DDBJ databases">
        <title>An improved Amphimedon queenslandica hologenome assembly reveals how three proteobacterial symbionts can extend the metabolic phenotypic of their marine sponge host.</title>
        <authorList>
            <person name="Degnan B."/>
            <person name="Degnan S."/>
            <person name="Xiang X."/>
        </authorList>
    </citation>
    <scope>NUCLEOTIDE SEQUENCE</scope>
    <source>
        <strain evidence="3">AqS2</strain>
    </source>
</reference>
<comment type="caution">
    <text evidence="3">The sequence shown here is derived from an EMBL/GenBank/DDBJ whole genome shotgun (WGS) entry which is preliminary data.</text>
</comment>
<feature type="signal peptide" evidence="2">
    <location>
        <begin position="1"/>
        <end position="24"/>
    </location>
</feature>
<proteinExistence type="predicted"/>
<keyword evidence="4" id="KW-1185">Reference proteome</keyword>
<protein>
    <submittedName>
        <fullName evidence="3">TrbC/VirB2 family protein</fullName>
    </submittedName>
</protein>
<name>A0A930XXV2_9GAMM</name>
<accession>A0A930XXV2</accession>
<keyword evidence="1" id="KW-0812">Transmembrane</keyword>
<evidence type="ECO:0000256" key="2">
    <source>
        <dbReference type="SAM" id="SignalP"/>
    </source>
</evidence>